<sequence>MLLKNLWVMRNMTKNKIKRNNNFTQQDLSNLLKIMLTLK</sequence>
<proteinExistence type="predicted"/>
<accession>A0A3Q8STX6</accession>
<protein>
    <submittedName>
        <fullName evidence="1">Uncharacterized protein</fullName>
    </submittedName>
</protein>
<dbReference type="Proteomes" id="UP000267945">
    <property type="component" value="Chromosome"/>
</dbReference>
<name>A0A3Q8STX6_LACHE</name>
<dbReference type="EMBL" id="CP019581">
    <property type="protein sequence ID" value="AZK90285.1"/>
    <property type="molecule type" value="Genomic_DNA"/>
</dbReference>
<dbReference type="AlphaFoldDB" id="A0A3Q8STX6"/>
<evidence type="ECO:0000313" key="1">
    <source>
        <dbReference type="EMBL" id="AZK90285.1"/>
    </source>
</evidence>
<reference evidence="1 2" key="1">
    <citation type="submission" date="2017-02" db="EMBL/GenBank/DDBJ databases">
        <title>Complete genome sequence of Lactobacillus helveticus.</title>
        <authorList>
            <person name="Kim J.F."/>
            <person name="Chung Y."/>
            <person name="Kwak M."/>
        </authorList>
    </citation>
    <scope>NUCLEOTIDE SEQUENCE [LARGE SCALE GENOMIC DNA]</scope>
    <source>
        <strain evidence="1 2">LH5</strain>
    </source>
</reference>
<evidence type="ECO:0000313" key="2">
    <source>
        <dbReference type="Proteomes" id="UP000267945"/>
    </source>
</evidence>
<organism evidence="1 2">
    <name type="scientific">Lactobacillus helveticus</name>
    <name type="common">Lactobacillus suntoryeus</name>
    <dbReference type="NCBI Taxonomy" id="1587"/>
    <lineage>
        <taxon>Bacteria</taxon>
        <taxon>Bacillati</taxon>
        <taxon>Bacillota</taxon>
        <taxon>Bacilli</taxon>
        <taxon>Lactobacillales</taxon>
        <taxon>Lactobacillaceae</taxon>
        <taxon>Lactobacillus</taxon>
    </lineage>
</organism>
<gene>
    <name evidence="1" type="ORF">LH5_00023</name>
</gene>